<accession>A0A135HY21</accession>
<evidence type="ECO:0000313" key="2">
    <source>
        <dbReference type="Proteomes" id="UP000070107"/>
    </source>
</evidence>
<comment type="caution">
    <text evidence="1">The sequence shown here is derived from an EMBL/GenBank/DDBJ whole genome shotgun (WGS) entry which is preliminary data.</text>
</comment>
<keyword evidence="2" id="KW-1185">Reference proteome</keyword>
<dbReference type="EMBL" id="LNTU01000003">
    <property type="protein sequence ID" value="KXF78063.1"/>
    <property type="molecule type" value="Genomic_DNA"/>
</dbReference>
<protein>
    <submittedName>
        <fullName evidence="1">Uncharacterized protein</fullName>
    </submittedName>
</protein>
<proteinExistence type="predicted"/>
<dbReference type="Proteomes" id="UP000070107">
    <property type="component" value="Unassembled WGS sequence"/>
</dbReference>
<reference evidence="1 2" key="1">
    <citation type="submission" date="2015-11" db="EMBL/GenBank/DDBJ databases">
        <title>Draft genome sequence of Paramesorhizobium deserti A-3-E, a strain highly resistant to diverse beta-lactam antibiotics.</title>
        <authorList>
            <person name="Lv R."/>
            <person name="Yang X."/>
            <person name="Fang N."/>
            <person name="Guo J."/>
            <person name="Luo X."/>
            <person name="Peng F."/>
            <person name="Yang R."/>
            <person name="Cui Y."/>
            <person name="Fang C."/>
            <person name="Song Y."/>
        </authorList>
    </citation>
    <scope>NUCLEOTIDE SEQUENCE [LARGE SCALE GENOMIC DNA]</scope>
    <source>
        <strain evidence="1 2">A-3-E</strain>
    </source>
</reference>
<sequence length="69" mass="7745">MLADAVDVADDIIVPEAQDGVATALEMGRPPFIISHLFWRSMMTSIDFNDQMVCWANKVGNWRCTLMKA</sequence>
<evidence type="ECO:0000313" key="1">
    <source>
        <dbReference type="EMBL" id="KXF78063.1"/>
    </source>
</evidence>
<gene>
    <name evidence="1" type="ORF">ATN84_24190</name>
</gene>
<dbReference type="STRING" id="1494590.ATN84_24190"/>
<organism evidence="1 2">
    <name type="scientific">Paramesorhizobium deserti</name>
    <dbReference type="NCBI Taxonomy" id="1494590"/>
    <lineage>
        <taxon>Bacteria</taxon>
        <taxon>Pseudomonadati</taxon>
        <taxon>Pseudomonadota</taxon>
        <taxon>Alphaproteobacteria</taxon>
        <taxon>Hyphomicrobiales</taxon>
        <taxon>Phyllobacteriaceae</taxon>
        <taxon>Paramesorhizobium</taxon>
    </lineage>
</organism>
<dbReference type="AlphaFoldDB" id="A0A135HY21"/>
<name>A0A135HY21_9HYPH</name>